<feature type="non-terminal residue" evidence="2">
    <location>
        <position position="1"/>
    </location>
</feature>
<name>A0A371FXR5_MUCPR</name>
<feature type="domain" description="DUF4216" evidence="1">
    <location>
        <begin position="86"/>
        <end position="140"/>
    </location>
</feature>
<accession>A0A371FXR5</accession>
<proteinExistence type="predicted"/>
<dbReference type="OrthoDB" id="1709318at2759"/>
<keyword evidence="3" id="KW-1185">Reference proteome</keyword>
<gene>
    <name evidence="2" type="ORF">CR513_36047</name>
</gene>
<evidence type="ECO:0000313" key="3">
    <source>
        <dbReference type="Proteomes" id="UP000257109"/>
    </source>
</evidence>
<evidence type="ECO:0000313" key="2">
    <source>
        <dbReference type="EMBL" id="RDX83082.1"/>
    </source>
</evidence>
<dbReference type="PANTHER" id="PTHR48258">
    <property type="entry name" value="DUF4218 DOMAIN-CONTAINING PROTEIN-RELATED"/>
    <property type="match status" value="1"/>
</dbReference>
<dbReference type="PANTHER" id="PTHR48258:SF9">
    <property type="entry name" value="OS01G0348150 PROTEIN"/>
    <property type="match status" value="1"/>
</dbReference>
<dbReference type="Pfam" id="PF13952">
    <property type="entry name" value="DUF4216"/>
    <property type="match status" value="1"/>
</dbReference>
<comment type="caution">
    <text evidence="2">The sequence shown here is derived from an EMBL/GenBank/DDBJ whole genome shotgun (WGS) entry which is preliminary data.</text>
</comment>
<organism evidence="2 3">
    <name type="scientific">Mucuna pruriens</name>
    <name type="common">Velvet bean</name>
    <name type="synonym">Dolichos pruriens</name>
    <dbReference type="NCBI Taxonomy" id="157652"/>
    <lineage>
        <taxon>Eukaryota</taxon>
        <taxon>Viridiplantae</taxon>
        <taxon>Streptophyta</taxon>
        <taxon>Embryophyta</taxon>
        <taxon>Tracheophyta</taxon>
        <taxon>Spermatophyta</taxon>
        <taxon>Magnoliopsida</taxon>
        <taxon>eudicotyledons</taxon>
        <taxon>Gunneridae</taxon>
        <taxon>Pentapetalae</taxon>
        <taxon>rosids</taxon>
        <taxon>fabids</taxon>
        <taxon>Fabales</taxon>
        <taxon>Fabaceae</taxon>
        <taxon>Papilionoideae</taxon>
        <taxon>50 kb inversion clade</taxon>
        <taxon>NPAAA clade</taxon>
        <taxon>indigoferoid/millettioid clade</taxon>
        <taxon>Phaseoleae</taxon>
        <taxon>Mucuna</taxon>
    </lineage>
</organism>
<sequence length="213" mass="24607">MNKKWIINEHNKTFLNWFKGQILNVDTVSETIKWLAHKPNAQDNKSIVQNISVMVVAKSMHLSTSKDKNPVMTSICYFRLIEETQEINYTKYRVFVFKCKWVDSNAGVQIDELGFTLVNLDKVGYKGESFIMTSHVNKCFISMIHRTKGGFVRQRNNMHGNDENQDISLDLTDTPSFSTHMPTFDDENEVDDVHDVHVTCHNHIGGLWENIVI</sequence>
<dbReference type="EMBL" id="QJKJ01007462">
    <property type="protein sequence ID" value="RDX83082.1"/>
    <property type="molecule type" value="Genomic_DNA"/>
</dbReference>
<dbReference type="AlphaFoldDB" id="A0A371FXR5"/>
<dbReference type="Proteomes" id="UP000257109">
    <property type="component" value="Unassembled WGS sequence"/>
</dbReference>
<protein>
    <recommendedName>
        <fullName evidence="1">DUF4216 domain-containing protein</fullName>
    </recommendedName>
</protein>
<evidence type="ECO:0000259" key="1">
    <source>
        <dbReference type="Pfam" id="PF13952"/>
    </source>
</evidence>
<dbReference type="InterPro" id="IPR025312">
    <property type="entry name" value="DUF4216"/>
</dbReference>
<reference evidence="2" key="1">
    <citation type="submission" date="2018-05" db="EMBL/GenBank/DDBJ databases">
        <title>Draft genome of Mucuna pruriens seed.</title>
        <authorList>
            <person name="Nnadi N.E."/>
            <person name="Vos R."/>
            <person name="Hasami M.H."/>
            <person name="Devisetty U.K."/>
            <person name="Aguiy J.C."/>
        </authorList>
    </citation>
    <scope>NUCLEOTIDE SEQUENCE [LARGE SCALE GENOMIC DNA]</scope>
    <source>
        <strain evidence="2">JCA_2017</strain>
    </source>
</reference>